<dbReference type="InterPro" id="IPR020013">
    <property type="entry name" value="Flagellar_FlgE/F/G"/>
</dbReference>
<dbReference type="GO" id="GO:0044781">
    <property type="term" value="P:bacterial-type flagellum organization"/>
    <property type="evidence" value="ECO:0007669"/>
    <property type="project" value="InterPro"/>
</dbReference>
<keyword evidence="11" id="KW-0969">Cilium</keyword>
<dbReference type="InterPro" id="IPR010930">
    <property type="entry name" value="Flg_bb/hook_C_dom"/>
</dbReference>
<dbReference type="NCBIfam" id="TIGR03506">
    <property type="entry name" value="FlgEFG_subfam"/>
    <property type="match status" value="2"/>
</dbReference>
<dbReference type="InterPro" id="IPR053967">
    <property type="entry name" value="LlgE_F_G-like_D1"/>
</dbReference>
<accession>A0A7S7RMF5</accession>
<feature type="domain" description="Flagellar hook protein FlgE/F/G-like D1" evidence="10">
    <location>
        <begin position="95"/>
        <end position="164"/>
    </location>
</feature>
<dbReference type="InterPro" id="IPR037925">
    <property type="entry name" value="FlgE/F/G-like"/>
</dbReference>
<dbReference type="EMBL" id="CP054492">
    <property type="protein sequence ID" value="QOY52152.1"/>
    <property type="molecule type" value="Genomic_DNA"/>
</dbReference>
<dbReference type="PANTHER" id="PTHR30435:SF19">
    <property type="entry name" value="FLAGELLAR BASAL-BODY ROD PROTEIN FLGG"/>
    <property type="match status" value="1"/>
</dbReference>
<keyword evidence="4 6" id="KW-0975">Bacterial flagellum</keyword>
<comment type="subcellular location">
    <subcellularLocation>
        <location evidence="1 6">Bacterial flagellum basal body</location>
    </subcellularLocation>
</comment>
<protein>
    <recommendedName>
        <fullName evidence="3 5">Flagellar hook protein FlgE</fullName>
    </recommendedName>
</protein>
<dbReference type="Pfam" id="PF00460">
    <property type="entry name" value="Flg_bb_rod"/>
    <property type="match status" value="1"/>
</dbReference>
<dbReference type="Pfam" id="PF06429">
    <property type="entry name" value="Flg_bbr_C"/>
    <property type="match status" value="1"/>
</dbReference>
<evidence type="ECO:0000256" key="6">
    <source>
        <dbReference type="RuleBase" id="RU362116"/>
    </source>
</evidence>
<dbReference type="GO" id="GO:0071978">
    <property type="term" value="P:bacterial-type flagellum-dependent swarming motility"/>
    <property type="evidence" value="ECO:0007669"/>
    <property type="project" value="TreeGrafter"/>
</dbReference>
<reference evidence="11 12" key="1">
    <citation type="submission" date="2020-05" db="EMBL/GenBank/DDBJ databases">
        <title>Sulfurimonas marisnigri, sp. nov., and Sulfurimonas baltica, sp. nov., manganese oxide reducing chemolithoautotrophs of the class Epsilonproteobacteria isolated from the pelagic redoxclines of the Black and Baltic Seas and emended description of the genus Sulfurimonas.</title>
        <authorList>
            <person name="Henkel J.V."/>
            <person name="Laudan C."/>
            <person name="Werner J."/>
            <person name="Neu T."/>
            <person name="Plewe S."/>
            <person name="Sproer C."/>
            <person name="Bunk B."/>
            <person name="Schulz-Vogt H.N."/>
        </authorList>
    </citation>
    <scope>NUCLEOTIDE SEQUENCE [LARGE SCALE GENOMIC DNA]</scope>
    <source>
        <strain evidence="11 12">GD2</strain>
    </source>
</reference>
<comment type="similarity">
    <text evidence="2 6">Belongs to the flagella basal body rod proteins family.</text>
</comment>
<evidence type="ECO:0000313" key="12">
    <source>
        <dbReference type="Proteomes" id="UP000593994"/>
    </source>
</evidence>
<dbReference type="InterPro" id="IPR012835">
    <property type="entry name" value="FlgE_epsilon"/>
</dbReference>
<keyword evidence="11" id="KW-0282">Flagellum</keyword>
<evidence type="ECO:0000259" key="7">
    <source>
        <dbReference type="Pfam" id="PF00460"/>
    </source>
</evidence>
<feature type="domain" description="Flagellar basal body rod protein N-terminal" evidence="7">
    <location>
        <begin position="5"/>
        <end position="35"/>
    </location>
</feature>
<name>A0A7S7RMF5_9BACT</name>
<dbReference type="Pfam" id="PF22692">
    <property type="entry name" value="LlgE_F_G_D1"/>
    <property type="match status" value="1"/>
</dbReference>
<dbReference type="InterPro" id="IPR001444">
    <property type="entry name" value="Flag_bb_rod_N"/>
</dbReference>
<dbReference type="GO" id="GO:0009425">
    <property type="term" value="C:bacterial-type flagellum basal body"/>
    <property type="evidence" value="ECO:0007669"/>
    <property type="project" value="UniProtKB-SubCell"/>
</dbReference>
<evidence type="ECO:0000259" key="9">
    <source>
        <dbReference type="Pfam" id="PF07559"/>
    </source>
</evidence>
<dbReference type="Pfam" id="PF07559">
    <property type="entry name" value="FlgE_D2"/>
    <property type="match status" value="1"/>
</dbReference>
<dbReference type="SUPFAM" id="SSF117143">
    <property type="entry name" value="Flagellar hook protein flgE"/>
    <property type="match status" value="2"/>
</dbReference>
<evidence type="ECO:0000259" key="8">
    <source>
        <dbReference type="Pfam" id="PF06429"/>
    </source>
</evidence>
<dbReference type="RefSeq" id="WP_194369926.1">
    <property type="nucleotide sequence ID" value="NZ_CP054492.1"/>
</dbReference>
<gene>
    <name evidence="11" type="primary">flgE</name>
    <name evidence="11" type="ORF">HUE88_00175</name>
</gene>
<feature type="domain" description="Flagellar basal-body/hook protein C-terminal" evidence="8">
    <location>
        <begin position="758"/>
        <end position="803"/>
    </location>
</feature>
<dbReference type="InterPro" id="IPR011491">
    <property type="entry name" value="FlgE_D2"/>
</dbReference>
<dbReference type="InterPro" id="IPR037058">
    <property type="entry name" value="Falgellar_hook_FlgE_sf"/>
</dbReference>
<keyword evidence="12" id="KW-1185">Reference proteome</keyword>
<evidence type="ECO:0000256" key="1">
    <source>
        <dbReference type="ARBA" id="ARBA00004117"/>
    </source>
</evidence>
<dbReference type="NCBIfam" id="TIGR02489">
    <property type="entry name" value="flgE_epsilon"/>
    <property type="match status" value="1"/>
</dbReference>
<organism evidence="11 12">
    <name type="scientific">Candidatus Sulfurimonas baltica</name>
    <dbReference type="NCBI Taxonomy" id="2740404"/>
    <lineage>
        <taxon>Bacteria</taxon>
        <taxon>Pseudomonadati</taxon>
        <taxon>Campylobacterota</taxon>
        <taxon>Epsilonproteobacteria</taxon>
        <taxon>Campylobacterales</taxon>
        <taxon>Sulfurimonadaceae</taxon>
        <taxon>Sulfurimonas</taxon>
    </lineage>
</organism>
<dbReference type="PANTHER" id="PTHR30435">
    <property type="entry name" value="FLAGELLAR PROTEIN"/>
    <property type="match status" value="1"/>
</dbReference>
<evidence type="ECO:0000256" key="2">
    <source>
        <dbReference type="ARBA" id="ARBA00009677"/>
    </source>
</evidence>
<evidence type="ECO:0000256" key="5">
    <source>
        <dbReference type="NCBIfam" id="TIGR02489"/>
    </source>
</evidence>
<dbReference type="KEGG" id="sbal:HUE88_00175"/>
<evidence type="ECO:0000256" key="4">
    <source>
        <dbReference type="ARBA" id="ARBA00023143"/>
    </source>
</evidence>
<sequence>MLKSLYAGVSGLQSHQIAMDVESNNIANVNTTGFKYSRANFSDLLAQTKSIATAPQGELGGKNAVQVGLGSTVSSMTTIHSQGSIQNSDKNTDVAIQGDGFFIVSPDNGKSYKYTRAGDFKFDASGNFVDNNGFIVQGWVRDSVTGKVDATAPIESIRIPPGLTTPASPTTEVSLKANLNAGIFVESYSPAYEVKSGIPPAAPTPPALDADGRAIESGDLGVMFNDTGEGFALQPNQGIWASFEAATLTAPTVVLGSSLVSTFSRAIAIGDTISATVNGTLYSNTTYAAFAADVLAGEGDISVGIAGDTLTFDSATDVSFTVVGLANDNGSATGAVTVSSNNSASEMDVTFTLDNGVDTVNVTTSGSTGTESAAQNGSRFVTAINSKTALTGISATYDSVNNKINLVNTNDNAAASHNIKISAVGTANSGFVATAQDTANHTAYRYQYNPTGANGGAGGNGFDKTFKTIADLRNQLEIQGQDNNGDTALSALTVKVNSQGKLEIENPAGGADPYDVALAITGITTANTSSAPSENTRFTRNLEALNSSLSSGSTGKAFSQSFNAATHSSSIDIFDSLGSKHTIRMEFRKTDVDLATGSTWNMRISVPAPATIDNTVPYDQKDGSIRFNSDGSLATYNPPNVSFTGNNGSAADQQVSFSFGTSNLFDGMTSFDSRSSTSGISQDGFTGGDLVGIRIDQSGTMVGSFSNGRSFGLAQVGMAKFTNNEGLATEGGSVYVQTANSGDPIIGSAATSGRGFIQSSALEASNVDLSRSLTQLIIIQRGYQANGKTITTSDQLLETLIGLKR</sequence>
<evidence type="ECO:0000256" key="3">
    <source>
        <dbReference type="ARBA" id="ARBA00019015"/>
    </source>
</evidence>
<evidence type="ECO:0000313" key="11">
    <source>
        <dbReference type="EMBL" id="QOY52152.1"/>
    </source>
</evidence>
<dbReference type="Gene3D" id="2.60.98.20">
    <property type="entry name" value="Flagellar hook protein FlgE"/>
    <property type="match status" value="1"/>
</dbReference>
<proteinExistence type="inferred from homology"/>
<evidence type="ECO:0000259" key="10">
    <source>
        <dbReference type="Pfam" id="PF22692"/>
    </source>
</evidence>
<dbReference type="Proteomes" id="UP000593994">
    <property type="component" value="Chromosome"/>
</dbReference>
<feature type="domain" description="Flagellar hook protein FlgE D2" evidence="9">
    <location>
        <begin position="563"/>
        <end position="685"/>
    </location>
</feature>
<keyword evidence="11" id="KW-0966">Cell projection</keyword>
<dbReference type="AlphaFoldDB" id="A0A7S7RMF5"/>